<reference evidence="1 2" key="1">
    <citation type="submission" date="2017-09" db="EMBL/GenBank/DDBJ databases">
        <authorList>
            <person name="Ehlers B."/>
            <person name="Leendertz F.H."/>
        </authorList>
    </citation>
    <scope>NUCLEOTIDE SEQUENCE [LARGE SCALE GENOMIC DNA]</scope>
    <source>
        <strain evidence="1 2">DSM 18289</strain>
    </source>
</reference>
<organism evidence="1 2">
    <name type="scientific">Cohaesibacter gelatinilyticus</name>
    <dbReference type="NCBI Taxonomy" id="372072"/>
    <lineage>
        <taxon>Bacteria</taxon>
        <taxon>Pseudomonadati</taxon>
        <taxon>Pseudomonadota</taxon>
        <taxon>Alphaproteobacteria</taxon>
        <taxon>Hyphomicrobiales</taxon>
        <taxon>Cohaesibacteraceae</taxon>
    </lineage>
</organism>
<dbReference type="EMBL" id="OBEL01000005">
    <property type="protein sequence ID" value="SNZ20474.1"/>
    <property type="molecule type" value="Genomic_DNA"/>
</dbReference>
<sequence length="73" mass="8055">MRSLLTNVLNKLTKSDNGYTAGDHQGFLCLSAILSFVLPSTNPRRLGFEFEPCSSLSTICDKMAKAEYPLTIQ</sequence>
<proteinExistence type="predicted"/>
<gene>
    <name evidence="1" type="ORF">SAMN06265368_3578</name>
</gene>
<dbReference type="Proteomes" id="UP000219439">
    <property type="component" value="Unassembled WGS sequence"/>
</dbReference>
<evidence type="ECO:0000313" key="1">
    <source>
        <dbReference type="EMBL" id="SNZ20474.1"/>
    </source>
</evidence>
<dbReference type="AlphaFoldDB" id="A0A285PFI7"/>
<evidence type="ECO:0000313" key="2">
    <source>
        <dbReference type="Proteomes" id="UP000219439"/>
    </source>
</evidence>
<name>A0A285PFI7_9HYPH</name>
<keyword evidence="2" id="KW-1185">Reference proteome</keyword>
<protein>
    <submittedName>
        <fullName evidence="1">Uncharacterized protein</fullName>
    </submittedName>
</protein>
<accession>A0A285PFI7</accession>